<dbReference type="GO" id="GO:0008033">
    <property type="term" value="P:tRNA processing"/>
    <property type="evidence" value="ECO:0007669"/>
    <property type="project" value="UniProtKB-KW"/>
</dbReference>
<dbReference type="PANTHER" id="PTHR13326:SF31">
    <property type="entry name" value="PSEUDOURIDYLATE SYNTHASE 7 HOMOLOG"/>
    <property type="match status" value="1"/>
</dbReference>
<dbReference type="SUPFAM" id="SSF55120">
    <property type="entry name" value="Pseudouridine synthase"/>
    <property type="match status" value="1"/>
</dbReference>
<dbReference type="Gene3D" id="3.30.2350.20">
    <property type="entry name" value="TruD, catalytic domain"/>
    <property type="match status" value="1"/>
</dbReference>
<reference evidence="2 3" key="1">
    <citation type="submission" date="2024-01" db="EMBL/GenBank/DDBJ databases">
        <title>The genome of the rayed Mediterranean limpet Patella caerulea (Linnaeus, 1758).</title>
        <authorList>
            <person name="Anh-Thu Weber A."/>
            <person name="Halstead-Nussloch G."/>
        </authorList>
    </citation>
    <scope>NUCLEOTIDE SEQUENCE [LARGE SCALE GENOMIC DNA]</scope>
    <source>
        <strain evidence="2">AATW-2023a</strain>
        <tissue evidence="2">Whole specimen</tissue>
    </source>
</reference>
<dbReference type="PANTHER" id="PTHR13326">
    <property type="entry name" value="TRNA PSEUDOURIDINE SYNTHASE D"/>
    <property type="match status" value="1"/>
</dbReference>
<dbReference type="AlphaFoldDB" id="A0AAN8JDL1"/>
<comment type="caution">
    <text evidence="2">The sequence shown here is derived from an EMBL/GenBank/DDBJ whole genome shotgun (WGS) entry which is preliminary data.</text>
</comment>
<evidence type="ECO:0008006" key="4">
    <source>
        <dbReference type="Google" id="ProtNLM"/>
    </source>
</evidence>
<dbReference type="InterPro" id="IPR042214">
    <property type="entry name" value="TruD_catalytic"/>
</dbReference>
<dbReference type="GO" id="GO:0003723">
    <property type="term" value="F:RNA binding"/>
    <property type="evidence" value="ECO:0007669"/>
    <property type="project" value="InterPro"/>
</dbReference>
<dbReference type="GO" id="GO:0005634">
    <property type="term" value="C:nucleus"/>
    <property type="evidence" value="ECO:0007669"/>
    <property type="project" value="TreeGrafter"/>
</dbReference>
<dbReference type="GO" id="GO:0009982">
    <property type="term" value="F:pseudouridine synthase activity"/>
    <property type="evidence" value="ECO:0007669"/>
    <property type="project" value="InterPro"/>
</dbReference>
<dbReference type="GO" id="GO:0001522">
    <property type="term" value="P:pseudouridine synthesis"/>
    <property type="evidence" value="ECO:0007669"/>
    <property type="project" value="InterPro"/>
</dbReference>
<dbReference type="Proteomes" id="UP001347796">
    <property type="component" value="Unassembled WGS sequence"/>
</dbReference>
<accession>A0AAN8JDL1</accession>
<evidence type="ECO:0000313" key="3">
    <source>
        <dbReference type="Proteomes" id="UP001347796"/>
    </source>
</evidence>
<gene>
    <name evidence="2" type="ORF">SNE40_014215</name>
</gene>
<protein>
    <recommendedName>
        <fullName evidence="4">Pseudouridylate synthase</fullName>
    </recommendedName>
</protein>
<organism evidence="2 3">
    <name type="scientific">Patella caerulea</name>
    <name type="common">Rayed Mediterranean limpet</name>
    <dbReference type="NCBI Taxonomy" id="87958"/>
    <lineage>
        <taxon>Eukaryota</taxon>
        <taxon>Metazoa</taxon>
        <taxon>Spiralia</taxon>
        <taxon>Lophotrochozoa</taxon>
        <taxon>Mollusca</taxon>
        <taxon>Gastropoda</taxon>
        <taxon>Patellogastropoda</taxon>
        <taxon>Patelloidea</taxon>
        <taxon>Patellidae</taxon>
        <taxon>Patella</taxon>
    </lineage>
</organism>
<dbReference type="InterPro" id="IPR020103">
    <property type="entry name" value="PsdUridine_synth_cat_dom_sf"/>
</dbReference>
<name>A0AAN8JDL1_PATCE</name>
<sequence length="194" mass="22609">MREKDVGIIEYISKHNGFNAIIKQRYSDFIVNEINMEGDIVRLTSFDIPAIKKTNINCEVINEIDRDKLKEMVENKDHERQVVIEVEDSKEARTRIHLAIRDHFSALESSTIDVDNGQQKHIKVVYPKSKANRDSRWAANRPKYCKFVLYKENKDTMDTISLISKNLRVNTNLFQYAGTKDKRAKTTQEVTAFK</sequence>
<dbReference type="Pfam" id="PF01142">
    <property type="entry name" value="TruD"/>
    <property type="match status" value="1"/>
</dbReference>
<keyword evidence="1" id="KW-0819">tRNA processing</keyword>
<dbReference type="InterPro" id="IPR001656">
    <property type="entry name" value="PsdUridine_synth_TruD"/>
</dbReference>
<evidence type="ECO:0000256" key="1">
    <source>
        <dbReference type="ARBA" id="ARBA00022694"/>
    </source>
</evidence>
<proteinExistence type="predicted"/>
<dbReference type="EMBL" id="JAZGQO010000010">
    <property type="protein sequence ID" value="KAK6175832.1"/>
    <property type="molecule type" value="Genomic_DNA"/>
</dbReference>
<keyword evidence="3" id="KW-1185">Reference proteome</keyword>
<evidence type="ECO:0000313" key="2">
    <source>
        <dbReference type="EMBL" id="KAK6175832.1"/>
    </source>
</evidence>